<comment type="caution">
    <text evidence="9">The sequence shown here is derived from an EMBL/GenBank/DDBJ whole genome shotgun (WGS) entry which is preliminary data.</text>
</comment>
<name>A0A7J4ITY8_9ARCH</name>
<comment type="subcellular location">
    <subcellularLocation>
        <location evidence="7">Cytoplasm</location>
    </subcellularLocation>
</comment>
<dbReference type="InterPro" id="IPR045864">
    <property type="entry name" value="aa-tRNA-synth_II/BPL/LPL"/>
</dbReference>
<dbReference type="GO" id="GO:0003676">
    <property type="term" value="F:nucleic acid binding"/>
    <property type="evidence" value="ECO:0007669"/>
    <property type="project" value="InterPro"/>
</dbReference>
<dbReference type="InterPro" id="IPR004365">
    <property type="entry name" value="NA-bd_OB_tRNA"/>
</dbReference>
<dbReference type="CDD" id="cd04317">
    <property type="entry name" value="EcAspRS_like_N"/>
    <property type="match status" value="1"/>
</dbReference>
<feature type="binding site" evidence="7">
    <location>
        <position position="459"/>
    </location>
    <ligand>
        <name>L-aspartate</name>
        <dbReference type="ChEBI" id="CHEBI:29991"/>
    </ligand>
</feature>
<feature type="binding site" evidence="7">
    <location>
        <begin position="232"/>
        <end position="234"/>
    </location>
    <ligand>
        <name>ATP</name>
        <dbReference type="ChEBI" id="CHEBI:30616"/>
    </ligand>
</feature>
<feature type="binding site" evidence="7">
    <location>
        <position position="500"/>
    </location>
    <ligand>
        <name>L-aspartate</name>
        <dbReference type="ChEBI" id="CHEBI:29991"/>
    </ligand>
</feature>
<evidence type="ECO:0000259" key="8">
    <source>
        <dbReference type="PROSITE" id="PS50862"/>
    </source>
</evidence>
<dbReference type="Pfam" id="PF01336">
    <property type="entry name" value="tRNA_anti-codon"/>
    <property type="match status" value="1"/>
</dbReference>
<feature type="binding site" evidence="7">
    <location>
        <position position="241"/>
    </location>
    <ligand>
        <name>ATP</name>
        <dbReference type="ChEBI" id="CHEBI:30616"/>
    </ligand>
</feature>
<dbReference type="SUPFAM" id="SSF50249">
    <property type="entry name" value="Nucleic acid-binding proteins"/>
    <property type="match status" value="1"/>
</dbReference>
<dbReference type="InterPro" id="IPR047090">
    <property type="entry name" value="AspRS_core"/>
</dbReference>
<comment type="catalytic activity">
    <reaction evidence="7">
        <text>tRNA(Asx) + L-aspartate + ATP = L-aspartyl-tRNA(Asx) + AMP + diphosphate</text>
        <dbReference type="Rhea" id="RHEA:18349"/>
        <dbReference type="Rhea" id="RHEA-COMP:9710"/>
        <dbReference type="Rhea" id="RHEA-COMP:9711"/>
        <dbReference type="ChEBI" id="CHEBI:29991"/>
        <dbReference type="ChEBI" id="CHEBI:30616"/>
        <dbReference type="ChEBI" id="CHEBI:33019"/>
        <dbReference type="ChEBI" id="CHEBI:78442"/>
        <dbReference type="ChEBI" id="CHEBI:78516"/>
        <dbReference type="ChEBI" id="CHEBI:456215"/>
        <dbReference type="EC" id="6.1.1.23"/>
    </reaction>
</comment>
<dbReference type="NCBIfam" id="NF001750">
    <property type="entry name" value="PRK00476.1"/>
    <property type="match status" value="1"/>
</dbReference>
<dbReference type="Gene3D" id="2.40.50.140">
    <property type="entry name" value="Nucleic acid-binding proteins"/>
    <property type="match status" value="1"/>
</dbReference>
<feature type="binding site" evidence="7">
    <location>
        <position position="493"/>
    </location>
    <ligand>
        <name>ATP</name>
        <dbReference type="ChEBI" id="CHEBI:30616"/>
    </ligand>
</feature>
<dbReference type="InterPro" id="IPR029351">
    <property type="entry name" value="GAD_dom"/>
</dbReference>
<dbReference type="SUPFAM" id="SSF55261">
    <property type="entry name" value="GAD domain-like"/>
    <property type="match status" value="1"/>
</dbReference>
<evidence type="ECO:0000256" key="6">
    <source>
        <dbReference type="ARBA" id="ARBA00023146"/>
    </source>
</evidence>
<evidence type="ECO:0000313" key="11">
    <source>
        <dbReference type="Proteomes" id="UP000577419"/>
    </source>
</evidence>
<comment type="function">
    <text evidence="7">Aspartyl-tRNA synthetase with relaxed tRNA specificity since it is able to aspartylate not only its cognate tRNA(Asp) but also tRNA(Asn). Reaction proceeds in two steps: L-aspartate is first activated by ATP to form Asp-AMP and then transferred to the acceptor end of tRNA(Asp/Asn).</text>
</comment>
<gene>
    <name evidence="7 9" type="primary">aspS</name>
    <name evidence="9" type="ORF">HA237_02685</name>
    <name evidence="10" type="ORF">J4224_04970</name>
</gene>
<evidence type="ECO:0000313" key="10">
    <source>
        <dbReference type="EMBL" id="MBS3059744.1"/>
    </source>
</evidence>
<feature type="site" description="Important for tRNA non-discrimination" evidence="7">
    <location>
        <position position="94"/>
    </location>
</feature>
<dbReference type="GO" id="GO:0006422">
    <property type="term" value="P:aspartyl-tRNA aminoacylation"/>
    <property type="evidence" value="ECO:0007669"/>
    <property type="project" value="UniProtKB-UniRule"/>
</dbReference>
<evidence type="ECO:0000256" key="3">
    <source>
        <dbReference type="ARBA" id="ARBA00022741"/>
    </source>
</evidence>
<dbReference type="Gene3D" id="3.30.1360.30">
    <property type="entry name" value="GAD-like domain"/>
    <property type="match status" value="1"/>
</dbReference>
<dbReference type="PANTHER" id="PTHR22594">
    <property type="entry name" value="ASPARTYL/LYSYL-TRNA SYNTHETASE"/>
    <property type="match status" value="1"/>
</dbReference>
<keyword evidence="7" id="KW-0963">Cytoplasm</keyword>
<dbReference type="InterPro" id="IPR047089">
    <property type="entry name" value="Asp-tRNA-ligase_1_N"/>
</dbReference>
<dbReference type="Proteomes" id="UP000683213">
    <property type="component" value="Unassembled WGS sequence"/>
</dbReference>
<dbReference type="InterPro" id="IPR002312">
    <property type="entry name" value="Asp/Asn-tRNA-synth_IIb"/>
</dbReference>
<keyword evidence="2 7" id="KW-0436">Ligase</keyword>
<keyword evidence="4 7" id="KW-0067">ATP-binding</keyword>
<dbReference type="Pfam" id="PF02938">
    <property type="entry name" value="GAD"/>
    <property type="match status" value="1"/>
</dbReference>
<proteinExistence type="inferred from homology"/>
<organism evidence="9 11">
    <name type="scientific">Candidatus Iainarchaeum sp</name>
    <dbReference type="NCBI Taxonomy" id="3101447"/>
    <lineage>
        <taxon>Archaea</taxon>
        <taxon>Candidatus Iainarchaeota</taxon>
        <taxon>Candidatus Iainarchaeia</taxon>
        <taxon>Candidatus Iainarchaeales</taxon>
        <taxon>Candidatus Iainarchaeaceae</taxon>
        <taxon>Candidatus Iainarchaeum</taxon>
    </lineage>
</organism>
<keyword evidence="6 7" id="KW-0030">Aminoacyl-tRNA synthetase</keyword>
<dbReference type="GO" id="GO:0050560">
    <property type="term" value="F:aspartate-tRNA(Asn) ligase activity"/>
    <property type="evidence" value="ECO:0007669"/>
    <property type="project" value="UniProtKB-EC"/>
</dbReference>
<reference evidence="9" key="1">
    <citation type="journal article" date="2020" name="bioRxiv">
        <title>A rank-normalized archaeal taxonomy based on genome phylogeny resolves widespread incomplete and uneven classifications.</title>
        <authorList>
            <person name="Rinke C."/>
            <person name="Chuvochina M."/>
            <person name="Mussig A.J."/>
            <person name="Chaumeil P.-A."/>
            <person name="Waite D.W."/>
            <person name="Whitman W.B."/>
            <person name="Parks D.H."/>
            <person name="Hugenholtz P."/>
        </authorList>
    </citation>
    <scope>NUCLEOTIDE SEQUENCE</scope>
    <source>
        <strain evidence="9">UBA10011</strain>
    </source>
</reference>
<feature type="site" description="Important for tRNA non-discrimination" evidence="7">
    <location>
        <position position="42"/>
    </location>
</feature>
<feature type="domain" description="Aminoacyl-transfer RNA synthetases class-II family profile" evidence="8">
    <location>
        <begin position="155"/>
        <end position="566"/>
    </location>
</feature>
<feature type="binding site" evidence="7">
    <location>
        <position position="232"/>
    </location>
    <ligand>
        <name>L-aspartate</name>
        <dbReference type="ChEBI" id="CHEBI:29991"/>
    </ligand>
</feature>
<dbReference type="EMBL" id="JAGVWF010000074">
    <property type="protein sequence ID" value="MBS3059744.1"/>
    <property type="molecule type" value="Genomic_DNA"/>
</dbReference>
<accession>A0A7J4ITY8</accession>
<evidence type="ECO:0000313" key="9">
    <source>
        <dbReference type="EMBL" id="HIH08254.1"/>
    </source>
</evidence>
<comment type="subunit">
    <text evidence="7">Homodimer.</text>
</comment>
<dbReference type="NCBIfam" id="TIGR00459">
    <property type="entry name" value="aspS_bact"/>
    <property type="match status" value="1"/>
</dbReference>
<dbReference type="HAMAP" id="MF_00044">
    <property type="entry name" value="Asp_tRNA_synth_type1"/>
    <property type="match status" value="1"/>
</dbReference>
<dbReference type="PROSITE" id="PS50862">
    <property type="entry name" value="AA_TRNA_LIGASE_II"/>
    <property type="match status" value="1"/>
</dbReference>
<dbReference type="GO" id="GO:0004815">
    <property type="term" value="F:aspartate-tRNA ligase activity"/>
    <property type="evidence" value="ECO:0007669"/>
    <property type="project" value="UniProtKB-UniRule"/>
</dbReference>
<dbReference type="EC" id="6.1.1.23" evidence="7"/>
<reference evidence="10" key="3">
    <citation type="submission" date="2021-05" db="EMBL/GenBank/DDBJ databases">
        <title>Protein family content uncovers lineage relationships and bacterial pathway maintenance mechanisms in DPANN archaea.</title>
        <authorList>
            <person name="Castelle C.J."/>
            <person name="Meheust R."/>
            <person name="Jaffe A.L."/>
            <person name="Seitz K."/>
            <person name="Gong X."/>
            <person name="Baker B.J."/>
            <person name="Banfield J.F."/>
        </authorList>
    </citation>
    <scope>NUCLEOTIDE SEQUENCE</scope>
    <source>
        <strain evidence="10">RIFCSPHIGHO2_01_FULL_GW2011_AR10_43_9</strain>
    </source>
</reference>
<dbReference type="Pfam" id="PF00152">
    <property type="entry name" value="tRNA-synt_2"/>
    <property type="match status" value="1"/>
</dbReference>
<feature type="binding site" evidence="7">
    <location>
        <begin position="545"/>
        <end position="548"/>
    </location>
    <ligand>
        <name>ATP</name>
        <dbReference type="ChEBI" id="CHEBI:30616"/>
    </ligand>
</feature>
<keyword evidence="3 7" id="KW-0547">Nucleotide-binding</keyword>
<dbReference type="EMBL" id="DUFG01000015">
    <property type="protein sequence ID" value="HIH08254.1"/>
    <property type="molecule type" value="Genomic_DNA"/>
</dbReference>
<evidence type="ECO:0000256" key="5">
    <source>
        <dbReference type="ARBA" id="ARBA00022917"/>
    </source>
</evidence>
<feature type="binding site" evidence="7">
    <location>
        <position position="186"/>
    </location>
    <ligand>
        <name>L-aspartate</name>
        <dbReference type="ChEBI" id="CHEBI:29991"/>
    </ligand>
</feature>
<evidence type="ECO:0000256" key="7">
    <source>
        <dbReference type="HAMAP-Rule" id="MF_00044"/>
    </source>
</evidence>
<protein>
    <recommendedName>
        <fullName evidence="7">Aspartate--tRNA(Asp/Asn) ligase</fullName>
        <ecNumber evidence="7">6.1.1.23</ecNumber>
    </recommendedName>
    <alternativeName>
        <fullName evidence="7">Aspartyl-tRNA synthetase</fullName>
        <shortName evidence="7">AspRS</shortName>
    </alternativeName>
    <alternativeName>
        <fullName evidence="7">Non-discriminating aspartyl-tRNA synthetase</fullName>
        <shortName evidence="7">ND-AspRS</shortName>
    </alternativeName>
</protein>
<dbReference type="AlphaFoldDB" id="A0A7J4ITY8"/>
<dbReference type="InterPro" id="IPR012340">
    <property type="entry name" value="NA-bd_OB-fold"/>
</dbReference>
<dbReference type="InterPro" id="IPR004115">
    <property type="entry name" value="GAD-like_sf"/>
</dbReference>
<comment type="similarity">
    <text evidence="1 7">Belongs to the class-II aminoacyl-tRNA synthetase family. Type 1 subfamily.</text>
</comment>
<sequence length="602" mass="67963">MANSWCTGERLMQRTHSCGELTEKHAGKEVVLSGWVSNRRDHGGLTFVDLRDRYGITQVIFNPKTSRSVQEKAKELRDEFVVAVSGNVVKRPKGTENKELSTGAIEVQAKELEIVSRCEPLPLEVSGKTLANEDVRLKYRFLDLRRPEMQQNIVLRHRLGKVVREYFYSRGFLEIETPFLSKSTPEGARDYLVPSRVHPGKFFALPQSPQLFKQLLMVSGFDKYFQIVKCFRDEDLRADRQPEFTQIDVEMSFVSEENIFEIVEGLFKDIFKEIKGINLKTPFPRISYEESMERFGVDNPDMRFGLELVEVTEAIKGSGFKAFSQEIEYNGIVKALNAEKCGGFSKKELDELIELAQVHRAKGLVWFKVASGGLEGPVAKFFNEKILKELASKTKAKENDLLLLVAGKEEVVNAALGSIRRELGKKLGLIDDKKISFVWIVDFPLLEFDEEEDRWQAKHHPFTSPQEKDLPLLEKEPGKVKARAYDVVLNGVELGGGSIRIHRGEVQEKMFAALGISKQEAEAKFGFLLDAFKYGAPPHGGIAFGFDRIAAMLAGTESIREVIAFPKNKAAVSLMDSAPSPVSERQLKELKLKLDLEKKGKK</sequence>
<dbReference type="SUPFAM" id="SSF55681">
    <property type="entry name" value="Class II aaRS and biotin synthetases"/>
    <property type="match status" value="1"/>
</dbReference>
<dbReference type="InterPro" id="IPR004364">
    <property type="entry name" value="Aa-tRNA-synt_II"/>
</dbReference>
<keyword evidence="5 7" id="KW-0648">Protein biosynthesis</keyword>
<dbReference type="CDD" id="cd00777">
    <property type="entry name" value="AspRS_core"/>
    <property type="match status" value="1"/>
</dbReference>
<dbReference type="Gene3D" id="3.30.930.10">
    <property type="entry name" value="Bira Bifunctional Protein, Domain 2"/>
    <property type="match status" value="1"/>
</dbReference>
<dbReference type="GO" id="GO:0005737">
    <property type="term" value="C:cytoplasm"/>
    <property type="evidence" value="ECO:0007669"/>
    <property type="project" value="UniProtKB-SubCell"/>
</dbReference>
<dbReference type="PRINTS" id="PR01042">
    <property type="entry name" value="TRNASYNTHASP"/>
</dbReference>
<dbReference type="GO" id="GO:0005524">
    <property type="term" value="F:ATP binding"/>
    <property type="evidence" value="ECO:0007669"/>
    <property type="project" value="UniProtKB-UniRule"/>
</dbReference>
<dbReference type="Proteomes" id="UP000577419">
    <property type="component" value="Unassembled WGS sequence"/>
</dbReference>
<dbReference type="PANTHER" id="PTHR22594:SF5">
    <property type="entry name" value="ASPARTATE--TRNA LIGASE, MITOCHONDRIAL"/>
    <property type="match status" value="1"/>
</dbReference>
<evidence type="ECO:0000256" key="2">
    <source>
        <dbReference type="ARBA" id="ARBA00022598"/>
    </source>
</evidence>
<feature type="region of interest" description="Aspartate" evidence="7">
    <location>
        <begin position="210"/>
        <end position="213"/>
    </location>
</feature>
<dbReference type="InterPro" id="IPR006195">
    <property type="entry name" value="aa-tRNA-synth_II"/>
</dbReference>
<reference evidence="10" key="2">
    <citation type="submission" date="2021-03" db="EMBL/GenBank/DDBJ databases">
        <authorList>
            <person name="Jaffe A."/>
        </authorList>
    </citation>
    <scope>NUCLEOTIDE SEQUENCE</scope>
    <source>
        <strain evidence="10">RIFCSPHIGHO2_01_FULL_GW2011_AR10_43_9</strain>
    </source>
</reference>
<evidence type="ECO:0000256" key="4">
    <source>
        <dbReference type="ARBA" id="ARBA00022840"/>
    </source>
</evidence>
<dbReference type="InterPro" id="IPR004524">
    <property type="entry name" value="Asp-tRNA-ligase_1"/>
</dbReference>
<evidence type="ECO:0000256" key="1">
    <source>
        <dbReference type="ARBA" id="ARBA00006303"/>
    </source>
</evidence>